<reference evidence="6" key="1">
    <citation type="submission" date="2021-06" db="EMBL/GenBank/DDBJ databases">
        <authorList>
            <person name="Kallberg Y."/>
            <person name="Tangrot J."/>
            <person name="Rosling A."/>
        </authorList>
    </citation>
    <scope>NUCLEOTIDE SEQUENCE</scope>
    <source>
        <strain evidence="6">FL966</strain>
    </source>
</reference>
<proteinExistence type="inferred from homology"/>
<dbReference type="PANTHER" id="PTHR24301">
    <property type="entry name" value="THROMBOXANE-A SYNTHASE"/>
    <property type="match status" value="1"/>
</dbReference>
<dbReference type="SUPFAM" id="SSF48264">
    <property type="entry name" value="Cytochrome P450"/>
    <property type="match status" value="1"/>
</dbReference>
<dbReference type="OrthoDB" id="2347964at2759"/>
<evidence type="ECO:0000256" key="1">
    <source>
        <dbReference type="ARBA" id="ARBA00022723"/>
    </source>
</evidence>
<dbReference type="GO" id="GO:0016705">
    <property type="term" value="F:oxidoreductase activity, acting on paired donors, with incorporation or reduction of molecular oxygen"/>
    <property type="evidence" value="ECO:0007669"/>
    <property type="project" value="InterPro"/>
</dbReference>
<dbReference type="InterPro" id="IPR001128">
    <property type="entry name" value="Cyt_P450"/>
</dbReference>
<keyword evidence="7" id="KW-1185">Reference proteome</keyword>
<organism evidence="6 7">
    <name type="scientific">Cetraspora pellucida</name>
    <dbReference type="NCBI Taxonomy" id="1433469"/>
    <lineage>
        <taxon>Eukaryota</taxon>
        <taxon>Fungi</taxon>
        <taxon>Fungi incertae sedis</taxon>
        <taxon>Mucoromycota</taxon>
        <taxon>Glomeromycotina</taxon>
        <taxon>Glomeromycetes</taxon>
        <taxon>Diversisporales</taxon>
        <taxon>Gigasporaceae</taxon>
        <taxon>Cetraspora</taxon>
    </lineage>
</organism>
<dbReference type="PRINTS" id="PR00385">
    <property type="entry name" value="P450"/>
</dbReference>
<dbReference type="GO" id="GO:0020037">
    <property type="term" value="F:heme binding"/>
    <property type="evidence" value="ECO:0007669"/>
    <property type="project" value="InterPro"/>
</dbReference>
<keyword evidence="4" id="KW-0560">Oxidoreductase</keyword>
<dbReference type="Pfam" id="PF00067">
    <property type="entry name" value="p450"/>
    <property type="match status" value="1"/>
</dbReference>
<comment type="cofactor">
    <cofactor evidence="3">
        <name>heme</name>
        <dbReference type="ChEBI" id="CHEBI:30413"/>
    </cofactor>
</comment>
<dbReference type="InterPro" id="IPR002401">
    <property type="entry name" value="Cyt_P450_E_grp-I"/>
</dbReference>
<dbReference type="GO" id="GO:0005506">
    <property type="term" value="F:iron ion binding"/>
    <property type="evidence" value="ECO:0007669"/>
    <property type="project" value="InterPro"/>
</dbReference>
<name>A0A9N9BJL6_9GLOM</name>
<dbReference type="GO" id="GO:0004497">
    <property type="term" value="F:monooxygenase activity"/>
    <property type="evidence" value="ECO:0007669"/>
    <property type="project" value="UniProtKB-KW"/>
</dbReference>
<sequence>MSIQNIIETIKSSNTMDLFILFFVTCISTYIFNFYYKYFTRPNPLPGPIPLPFIGNSHNYGDVKKFYEECSQKYGDICELMLDRRYIILSRPEYIKKLNVPQYFQRLPGAPGPDELELRHGLFFNENEESWSRNKKFFNEALSTKFIDASIIPIKTDFSGWFHAVINDVTSVLATGTRTYSIASYYNTLSTNKAELSHALVQDGVDFCNALVKYLESILFFSFFSPFVRHYVPIFKGKTDAYLRNRDYLLNKLDNIVQQRRIEISKNPELKTNTNLLTSLITTTTTVEGENLKPMSDAAIKGSILDIFLGGSDTTADTFCSITYFLCKHPDVKEKMLAEIDSIVPTFSNLSCNDLKKLKYCEAIIKEASRIIPAVPFTFRHTITDCEIAGYKWPAGTDFHLNFAGGHIHPDCWDNPKIFNPDRWLRNNDSKIDRAAWMPWGGGKRICPGRNLSITELLLAMASVYKNYNVELVNEHEPLKIHTQLISYCTELKVRISPRV</sequence>
<keyword evidence="5" id="KW-0812">Transmembrane</keyword>
<dbReference type="Proteomes" id="UP000789759">
    <property type="component" value="Unassembled WGS sequence"/>
</dbReference>
<evidence type="ECO:0000256" key="3">
    <source>
        <dbReference type="PIRSR" id="PIRSR602401-1"/>
    </source>
</evidence>
<comment type="similarity">
    <text evidence="4">Belongs to the cytochrome P450 family.</text>
</comment>
<keyword evidence="5" id="KW-0472">Membrane</keyword>
<evidence type="ECO:0000256" key="5">
    <source>
        <dbReference type="SAM" id="Phobius"/>
    </source>
</evidence>
<evidence type="ECO:0000256" key="4">
    <source>
        <dbReference type="RuleBase" id="RU000461"/>
    </source>
</evidence>
<protein>
    <submittedName>
        <fullName evidence="6">10711_t:CDS:1</fullName>
    </submittedName>
</protein>
<keyword evidence="5" id="KW-1133">Transmembrane helix</keyword>
<comment type="caution">
    <text evidence="6">The sequence shown here is derived from an EMBL/GenBank/DDBJ whole genome shotgun (WGS) entry which is preliminary data.</text>
</comment>
<dbReference type="Gene3D" id="1.10.630.10">
    <property type="entry name" value="Cytochrome P450"/>
    <property type="match status" value="1"/>
</dbReference>
<keyword evidence="1 3" id="KW-0479">Metal-binding</keyword>
<keyword evidence="4" id="KW-0503">Monooxygenase</keyword>
<dbReference type="PRINTS" id="PR00463">
    <property type="entry name" value="EP450I"/>
</dbReference>
<keyword evidence="3 4" id="KW-0349">Heme</keyword>
<dbReference type="InterPro" id="IPR036396">
    <property type="entry name" value="Cyt_P450_sf"/>
</dbReference>
<dbReference type="PROSITE" id="PS00086">
    <property type="entry name" value="CYTOCHROME_P450"/>
    <property type="match status" value="1"/>
</dbReference>
<dbReference type="CDD" id="cd00302">
    <property type="entry name" value="cytochrome_P450"/>
    <property type="match status" value="1"/>
</dbReference>
<feature type="binding site" description="axial binding residue" evidence="3">
    <location>
        <position position="447"/>
    </location>
    <ligand>
        <name>heme</name>
        <dbReference type="ChEBI" id="CHEBI:30413"/>
    </ligand>
    <ligandPart>
        <name>Fe</name>
        <dbReference type="ChEBI" id="CHEBI:18248"/>
    </ligandPart>
</feature>
<keyword evidence="2 3" id="KW-0408">Iron</keyword>
<dbReference type="EMBL" id="CAJVQA010003255">
    <property type="protein sequence ID" value="CAG8570296.1"/>
    <property type="molecule type" value="Genomic_DNA"/>
</dbReference>
<dbReference type="InterPro" id="IPR017972">
    <property type="entry name" value="Cyt_P450_CS"/>
</dbReference>
<dbReference type="AlphaFoldDB" id="A0A9N9BJL6"/>
<accession>A0A9N9BJL6</accession>
<feature type="transmembrane region" description="Helical" evidence="5">
    <location>
        <begin position="18"/>
        <end position="36"/>
    </location>
</feature>
<evidence type="ECO:0000256" key="2">
    <source>
        <dbReference type="ARBA" id="ARBA00023004"/>
    </source>
</evidence>
<gene>
    <name evidence="6" type="ORF">CPELLU_LOCUS5621</name>
</gene>
<evidence type="ECO:0000313" key="6">
    <source>
        <dbReference type="EMBL" id="CAG8570296.1"/>
    </source>
</evidence>
<dbReference type="PANTHER" id="PTHR24301:SF2">
    <property type="entry name" value="THROMBOXANE-A SYNTHASE"/>
    <property type="match status" value="1"/>
</dbReference>
<evidence type="ECO:0000313" key="7">
    <source>
        <dbReference type="Proteomes" id="UP000789759"/>
    </source>
</evidence>